<evidence type="ECO:0000313" key="10">
    <source>
        <dbReference type="Proteomes" id="UP000631114"/>
    </source>
</evidence>
<dbReference type="InterPro" id="IPR041118">
    <property type="entry name" value="Rx_N"/>
</dbReference>
<accession>A0A835I013</accession>
<reference evidence="9 10" key="1">
    <citation type="submission" date="2020-10" db="EMBL/GenBank/DDBJ databases">
        <title>The Coptis chinensis genome and diversification of protoberbering-type alkaloids.</title>
        <authorList>
            <person name="Wang B."/>
            <person name="Shu S."/>
            <person name="Song C."/>
            <person name="Liu Y."/>
        </authorList>
    </citation>
    <scope>NUCLEOTIDE SEQUENCE [LARGE SCALE GENOMIC DNA]</scope>
    <source>
        <strain evidence="9">HL-2020</strain>
        <tissue evidence="9">Leaf</tissue>
    </source>
</reference>
<dbReference type="PANTHER" id="PTHR36766">
    <property type="entry name" value="PLANT BROAD-SPECTRUM MILDEW RESISTANCE PROTEIN RPW8"/>
    <property type="match status" value="1"/>
</dbReference>
<dbReference type="GO" id="GO:0005524">
    <property type="term" value="F:ATP binding"/>
    <property type="evidence" value="ECO:0007669"/>
    <property type="project" value="UniProtKB-KW"/>
</dbReference>
<keyword evidence="2" id="KW-0677">Repeat</keyword>
<dbReference type="OrthoDB" id="5279713at2759"/>
<feature type="coiled-coil region" evidence="6">
    <location>
        <begin position="18"/>
        <end position="52"/>
    </location>
</feature>
<name>A0A835I013_9MAGN</name>
<dbReference type="SUPFAM" id="SSF52058">
    <property type="entry name" value="L domain-like"/>
    <property type="match status" value="1"/>
</dbReference>
<keyword evidence="3" id="KW-0547">Nucleotide-binding</keyword>
<organism evidence="9 10">
    <name type="scientific">Coptis chinensis</name>
    <dbReference type="NCBI Taxonomy" id="261450"/>
    <lineage>
        <taxon>Eukaryota</taxon>
        <taxon>Viridiplantae</taxon>
        <taxon>Streptophyta</taxon>
        <taxon>Embryophyta</taxon>
        <taxon>Tracheophyta</taxon>
        <taxon>Spermatophyta</taxon>
        <taxon>Magnoliopsida</taxon>
        <taxon>Ranunculales</taxon>
        <taxon>Ranunculaceae</taxon>
        <taxon>Coptidoideae</taxon>
        <taxon>Coptis</taxon>
    </lineage>
</organism>
<keyword evidence="10" id="KW-1185">Reference proteome</keyword>
<evidence type="ECO:0000256" key="1">
    <source>
        <dbReference type="ARBA" id="ARBA00022614"/>
    </source>
</evidence>
<evidence type="ECO:0000256" key="3">
    <source>
        <dbReference type="ARBA" id="ARBA00022741"/>
    </source>
</evidence>
<protein>
    <recommendedName>
        <fullName evidence="11">Rx N-terminal domain-containing protein</fullName>
    </recommendedName>
</protein>
<dbReference type="InterPro" id="IPR056789">
    <property type="entry name" value="LRR_R13L1-DRL21"/>
</dbReference>
<comment type="caution">
    <text evidence="9">The sequence shown here is derived from an EMBL/GenBank/DDBJ whole genome shotgun (WGS) entry which is preliminary data.</text>
</comment>
<feature type="domain" description="R13L1/DRL21-like LRR repeat region" evidence="8">
    <location>
        <begin position="175"/>
        <end position="272"/>
    </location>
</feature>
<evidence type="ECO:0000256" key="2">
    <source>
        <dbReference type="ARBA" id="ARBA00022737"/>
    </source>
</evidence>
<keyword evidence="4" id="KW-0611">Plant defense</keyword>
<evidence type="ECO:0000256" key="4">
    <source>
        <dbReference type="ARBA" id="ARBA00022821"/>
    </source>
</evidence>
<evidence type="ECO:0000256" key="6">
    <source>
        <dbReference type="SAM" id="Coils"/>
    </source>
</evidence>
<dbReference type="PANTHER" id="PTHR36766:SF70">
    <property type="entry name" value="DISEASE RESISTANCE PROTEIN RGA4"/>
    <property type="match status" value="1"/>
</dbReference>
<keyword evidence="5" id="KW-0067">ATP-binding</keyword>
<dbReference type="AlphaFoldDB" id="A0A835I013"/>
<gene>
    <name evidence="9" type="ORF">IFM89_019940</name>
</gene>
<evidence type="ECO:0000259" key="8">
    <source>
        <dbReference type="Pfam" id="PF25019"/>
    </source>
</evidence>
<dbReference type="InterPro" id="IPR032675">
    <property type="entry name" value="LRR_dom_sf"/>
</dbReference>
<dbReference type="CDD" id="cd14798">
    <property type="entry name" value="RX-CC_like"/>
    <property type="match status" value="1"/>
</dbReference>
<keyword evidence="1" id="KW-0433">Leucine-rich repeat</keyword>
<dbReference type="Proteomes" id="UP000631114">
    <property type="component" value="Unassembled WGS sequence"/>
</dbReference>
<evidence type="ECO:0000259" key="7">
    <source>
        <dbReference type="Pfam" id="PF18052"/>
    </source>
</evidence>
<dbReference type="Gene3D" id="3.80.10.10">
    <property type="entry name" value="Ribonuclease Inhibitor"/>
    <property type="match status" value="1"/>
</dbReference>
<evidence type="ECO:0000313" key="9">
    <source>
        <dbReference type="EMBL" id="KAF9610100.1"/>
    </source>
</evidence>
<sequence>MAQAILSALMDQLASIIRIEIEQEVVGVREELENLETKLHLVKAVLEDAEKKEIHDNAVKVWLGQLKDVMYDAEDVLDEWNTRILISANGPHVANKVRRSYLLSLCACFKHVGVRHAIAHRIKGIVKRLDGIARNKDPLRLVQSHSHGEPRQLTSSVVDVSVICGRDLDKQRNPSIYEAKKLRTLGFVARSSDEEEIRRMEGVLENLEPHKSSLERLLIGNYVGFTVPPWMMLVEESVLSNITYLELFQCPNLKVLPALGKLQFLEELWLHDLSAVKHLGTDLLRVGNGDSTSSSSSSSSVVLFPKLKEFHLIGLPEWEEGEHDVPTTIDNTTIMPRLDFLAIGNCPKLKVVPHYLFAPLLEYLSLFGNVGVLSKSLMSLTNNNNLKSLDILESPHSFPPKD</sequence>
<feature type="domain" description="Disease resistance N-terminal" evidence="7">
    <location>
        <begin position="5"/>
        <end position="88"/>
    </location>
</feature>
<keyword evidence="6" id="KW-0175">Coiled coil</keyword>
<dbReference type="GO" id="GO:0006952">
    <property type="term" value="P:defense response"/>
    <property type="evidence" value="ECO:0007669"/>
    <property type="project" value="UniProtKB-KW"/>
</dbReference>
<dbReference type="Gene3D" id="1.20.5.4130">
    <property type="match status" value="1"/>
</dbReference>
<dbReference type="InterPro" id="IPR038005">
    <property type="entry name" value="RX-like_CC"/>
</dbReference>
<proteinExistence type="predicted"/>
<evidence type="ECO:0008006" key="11">
    <source>
        <dbReference type="Google" id="ProtNLM"/>
    </source>
</evidence>
<dbReference type="Pfam" id="PF25019">
    <property type="entry name" value="LRR_R13L1-DRL21"/>
    <property type="match status" value="1"/>
</dbReference>
<evidence type="ECO:0000256" key="5">
    <source>
        <dbReference type="ARBA" id="ARBA00022840"/>
    </source>
</evidence>
<dbReference type="EMBL" id="JADFTS010000004">
    <property type="protein sequence ID" value="KAF9610100.1"/>
    <property type="molecule type" value="Genomic_DNA"/>
</dbReference>
<dbReference type="Pfam" id="PF18052">
    <property type="entry name" value="Rx_N"/>
    <property type="match status" value="1"/>
</dbReference>